<dbReference type="RefSeq" id="WP_197444142.1">
    <property type="nucleotide sequence ID" value="NZ_CP036275.1"/>
</dbReference>
<dbReference type="Pfam" id="PF13646">
    <property type="entry name" value="HEAT_2"/>
    <property type="match status" value="1"/>
</dbReference>
<evidence type="ECO:0000256" key="1">
    <source>
        <dbReference type="SAM" id="SignalP"/>
    </source>
</evidence>
<proteinExistence type="predicted"/>
<keyword evidence="3" id="KW-1185">Reference proteome</keyword>
<dbReference type="InterPro" id="IPR004155">
    <property type="entry name" value="PBS_lyase_HEAT"/>
</dbReference>
<dbReference type="InterPro" id="IPR016024">
    <property type="entry name" value="ARM-type_fold"/>
</dbReference>
<sequence precursor="true">MRRLHIALAIATLLSFAGALNTAQADVITLHGGGLVRGKLSEDAGKGRVEMQTLTGGRVILDESLVEDVRTRSLLIEEYETRARSIEPTVDAHWQLAEWCRENGLKAQRSEQLEVVIDLDPGHEQAHRGLGHVVHNGQWMSRDDAMAARGYIKHKGRYITQQELDLLEKSQAERDAEIAWFPKVRLWFGWATGRHPERRRKGLANLQAINDPDAVPALANVMAEHEDRKVRLAFVKLLGGMPGQKPVSDLVELSLLDEDPEVRFEALKGISPSQVEAALPLYASGLGHDLNDVVCRSADALGLLGDRRVVPNLIDALVTEHRYKVRVPVKSGVSFGMTPSGDVGMIAPGSTQGTLPPNVDGLLRTGQLPYGVQVQTPMKPQRYRTITVRKEHRNREVLAALQKITERDFGYSRRDWQVWWAAEQQGLGQTS</sequence>
<evidence type="ECO:0000313" key="2">
    <source>
        <dbReference type="EMBL" id="QDU36920.1"/>
    </source>
</evidence>
<evidence type="ECO:0008006" key="4">
    <source>
        <dbReference type="Google" id="ProtNLM"/>
    </source>
</evidence>
<protein>
    <recommendedName>
        <fullName evidence="4">HEAT repeat domain-containing protein</fullName>
    </recommendedName>
</protein>
<feature type="chain" id="PRO_5021775106" description="HEAT repeat domain-containing protein" evidence="1">
    <location>
        <begin position="26"/>
        <end position="431"/>
    </location>
</feature>
<keyword evidence="1" id="KW-0732">Signal</keyword>
<dbReference type="Gene3D" id="1.25.10.10">
    <property type="entry name" value="Leucine-rich Repeat Variant"/>
    <property type="match status" value="1"/>
</dbReference>
<reference evidence="2 3" key="1">
    <citation type="submission" date="2019-02" db="EMBL/GenBank/DDBJ databases">
        <title>Deep-cultivation of Planctomycetes and their phenomic and genomic characterization uncovers novel biology.</title>
        <authorList>
            <person name="Wiegand S."/>
            <person name="Jogler M."/>
            <person name="Boedeker C."/>
            <person name="Pinto D."/>
            <person name="Vollmers J."/>
            <person name="Rivas-Marin E."/>
            <person name="Kohn T."/>
            <person name="Peeters S.H."/>
            <person name="Heuer A."/>
            <person name="Rast P."/>
            <person name="Oberbeckmann S."/>
            <person name="Bunk B."/>
            <person name="Jeske O."/>
            <person name="Meyerdierks A."/>
            <person name="Storesund J.E."/>
            <person name="Kallscheuer N."/>
            <person name="Luecker S."/>
            <person name="Lage O.M."/>
            <person name="Pohl T."/>
            <person name="Merkel B.J."/>
            <person name="Hornburger P."/>
            <person name="Mueller R.-W."/>
            <person name="Bruemmer F."/>
            <person name="Labrenz M."/>
            <person name="Spormann A.M."/>
            <person name="Op den Camp H."/>
            <person name="Overmann J."/>
            <person name="Amann R."/>
            <person name="Jetten M.S.M."/>
            <person name="Mascher T."/>
            <person name="Medema M.H."/>
            <person name="Devos D.P."/>
            <person name="Kaster A.-K."/>
            <person name="Ovreas L."/>
            <person name="Rohde M."/>
            <person name="Galperin M.Y."/>
            <person name="Jogler C."/>
        </authorList>
    </citation>
    <scope>NUCLEOTIDE SEQUENCE [LARGE SCALE GENOMIC DNA]</scope>
    <source>
        <strain evidence="2 3">Mal4</strain>
    </source>
</reference>
<name>A0A517Z342_9PLAN</name>
<organism evidence="2 3">
    <name type="scientific">Maioricimonas rarisocia</name>
    <dbReference type="NCBI Taxonomy" id="2528026"/>
    <lineage>
        <taxon>Bacteria</taxon>
        <taxon>Pseudomonadati</taxon>
        <taxon>Planctomycetota</taxon>
        <taxon>Planctomycetia</taxon>
        <taxon>Planctomycetales</taxon>
        <taxon>Planctomycetaceae</taxon>
        <taxon>Maioricimonas</taxon>
    </lineage>
</organism>
<evidence type="ECO:0000313" key="3">
    <source>
        <dbReference type="Proteomes" id="UP000320496"/>
    </source>
</evidence>
<dbReference type="Proteomes" id="UP000320496">
    <property type="component" value="Chromosome"/>
</dbReference>
<dbReference type="AlphaFoldDB" id="A0A517Z342"/>
<dbReference type="Pfam" id="PF03130">
    <property type="entry name" value="HEAT_PBS"/>
    <property type="match status" value="1"/>
</dbReference>
<feature type="signal peptide" evidence="1">
    <location>
        <begin position="1"/>
        <end position="25"/>
    </location>
</feature>
<gene>
    <name evidence="2" type="ORF">Mal4_12210</name>
</gene>
<dbReference type="KEGG" id="mri:Mal4_12210"/>
<accession>A0A517Z342</accession>
<dbReference type="SUPFAM" id="SSF48371">
    <property type="entry name" value="ARM repeat"/>
    <property type="match status" value="1"/>
</dbReference>
<dbReference type="EMBL" id="CP036275">
    <property type="protein sequence ID" value="QDU36920.1"/>
    <property type="molecule type" value="Genomic_DNA"/>
</dbReference>
<dbReference type="InterPro" id="IPR011989">
    <property type="entry name" value="ARM-like"/>
</dbReference>